<dbReference type="Gene3D" id="3.40.190.10">
    <property type="entry name" value="Periplasmic binding protein-like II"/>
    <property type="match status" value="2"/>
</dbReference>
<dbReference type="Pfam" id="PF09084">
    <property type="entry name" value="NMT1"/>
    <property type="match status" value="1"/>
</dbReference>
<dbReference type="OrthoDB" id="9815602at2"/>
<evidence type="ECO:0000313" key="7">
    <source>
        <dbReference type="Proteomes" id="UP000198752"/>
    </source>
</evidence>
<accession>A0A1I2QWD6</accession>
<feature type="chain" id="PRO_5038654250" evidence="4">
    <location>
        <begin position="25"/>
        <end position="350"/>
    </location>
</feature>
<comment type="subcellular location">
    <subcellularLocation>
        <location evidence="1">Periplasm</location>
    </subcellularLocation>
</comment>
<evidence type="ECO:0000256" key="3">
    <source>
        <dbReference type="ARBA" id="ARBA00022729"/>
    </source>
</evidence>
<dbReference type="AlphaFoldDB" id="A0A1I2QWD6"/>
<dbReference type="InterPro" id="IPR015168">
    <property type="entry name" value="SsuA/THI5"/>
</dbReference>
<sequence length="350" mass="37716">MKSFMKRKSFVLVAVLLLVISVFTAGCSSSSTKSENSSSNKSNVIQAYGELDPQVSGQQIIAQEKGYFKEEGLAVKNHLMAGPDQNASLISSGSAQVIFGSIYNNISVAANGVNAKLIAPLANAGNTQSVVARKGLKIKSAKDLENLKIGATTGSGVIIAIQSMCKELGVDYNKIKFVNLQAADQLTALEKGNVDAIAVWEPWVGKAVAAGGKILFTGKKSYLPDKQGDVNWLNFYMTVAVSDTFYKEHPDQAVKFLRALNKATAFINEHPDEAAEIVAKKIKISTSDAKRIMAKNNYSMAWNKDFTDSASVMGNFMKANKNIKEVPALNSYSSTSLLKKVGNKLIEVNE</sequence>
<name>A0A1I2QWD6_9BACL</name>
<proteinExistence type="inferred from homology"/>
<evidence type="ECO:0000259" key="5">
    <source>
        <dbReference type="Pfam" id="PF09084"/>
    </source>
</evidence>
<evidence type="ECO:0000256" key="1">
    <source>
        <dbReference type="ARBA" id="ARBA00004418"/>
    </source>
</evidence>
<evidence type="ECO:0000256" key="2">
    <source>
        <dbReference type="ARBA" id="ARBA00010742"/>
    </source>
</evidence>
<comment type="similarity">
    <text evidence="2">Belongs to the bacterial solute-binding protein SsuA/TauA family.</text>
</comment>
<dbReference type="Proteomes" id="UP000198752">
    <property type="component" value="Unassembled WGS sequence"/>
</dbReference>
<reference evidence="7" key="1">
    <citation type="submission" date="2016-10" db="EMBL/GenBank/DDBJ databases">
        <authorList>
            <person name="Varghese N."/>
            <person name="Submissions S."/>
        </authorList>
    </citation>
    <scope>NUCLEOTIDE SEQUENCE [LARGE SCALE GENOMIC DNA]</scope>
    <source>
        <strain evidence="7">ATCC 700379</strain>
    </source>
</reference>
<evidence type="ECO:0000313" key="6">
    <source>
        <dbReference type="EMBL" id="SFG31569.1"/>
    </source>
</evidence>
<organism evidence="6 7">
    <name type="scientific">Sporolactobacillus nakayamae</name>
    <dbReference type="NCBI Taxonomy" id="269670"/>
    <lineage>
        <taxon>Bacteria</taxon>
        <taxon>Bacillati</taxon>
        <taxon>Bacillota</taxon>
        <taxon>Bacilli</taxon>
        <taxon>Bacillales</taxon>
        <taxon>Sporolactobacillaceae</taxon>
        <taxon>Sporolactobacillus</taxon>
    </lineage>
</organism>
<feature type="domain" description="SsuA/THI5-like" evidence="5">
    <location>
        <begin position="60"/>
        <end position="274"/>
    </location>
</feature>
<dbReference type="PROSITE" id="PS51257">
    <property type="entry name" value="PROKAR_LIPOPROTEIN"/>
    <property type="match status" value="1"/>
</dbReference>
<dbReference type="RefSeq" id="WP_093671283.1">
    <property type="nucleotide sequence ID" value="NZ_FOOY01000008.1"/>
</dbReference>
<feature type="signal peptide" evidence="4">
    <location>
        <begin position="1"/>
        <end position="24"/>
    </location>
</feature>
<keyword evidence="7" id="KW-1185">Reference proteome</keyword>
<dbReference type="PANTHER" id="PTHR30024:SF47">
    <property type="entry name" value="TAURINE-BINDING PERIPLASMIC PROTEIN"/>
    <property type="match status" value="1"/>
</dbReference>
<gene>
    <name evidence="6" type="ORF">SAMN02982927_01320</name>
</gene>
<dbReference type="SUPFAM" id="SSF53850">
    <property type="entry name" value="Periplasmic binding protein-like II"/>
    <property type="match status" value="1"/>
</dbReference>
<evidence type="ECO:0000256" key="4">
    <source>
        <dbReference type="SAM" id="SignalP"/>
    </source>
</evidence>
<dbReference type="GO" id="GO:0042597">
    <property type="term" value="C:periplasmic space"/>
    <property type="evidence" value="ECO:0007669"/>
    <property type="project" value="UniProtKB-SubCell"/>
</dbReference>
<dbReference type="EMBL" id="FOOY01000008">
    <property type="protein sequence ID" value="SFG31569.1"/>
    <property type="molecule type" value="Genomic_DNA"/>
</dbReference>
<dbReference type="STRING" id="269670.SAMN02982927_01320"/>
<protein>
    <submittedName>
        <fullName evidence="6">NMT1/THI5 like</fullName>
    </submittedName>
</protein>
<dbReference type="PANTHER" id="PTHR30024">
    <property type="entry name" value="ALIPHATIC SULFONATES-BINDING PROTEIN-RELATED"/>
    <property type="match status" value="1"/>
</dbReference>
<keyword evidence="3 4" id="KW-0732">Signal</keyword>